<evidence type="ECO:0000256" key="1">
    <source>
        <dbReference type="ARBA" id="ARBA00004141"/>
    </source>
</evidence>
<accession>A0A1L9PE85</accession>
<dbReference type="InterPro" id="IPR036837">
    <property type="entry name" value="Cation_efflux_CTD_sf"/>
</dbReference>
<feature type="domain" description="Cation efflux protein cytoplasmic" evidence="11">
    <location>
        <begin position="213"/>
        <end position="285"/>
    </location>
</feature>
<keyword evidence="3" id="KW-0813">Transport</keyword>
<dbReference type="OrthoDB" id="9944568at2759"/>
<evidence type="ECO:0000256" key="6">
    <source>
        <dbReference type="ARBA" id="ARBA00022989"/>
    </source>
</evidence>
<evidence type="ECO:0008006" key="14">
    <source>
        <dbReference type="Google" id="ProtNLM"/>
    </source>
</evidence>
<dbReference type="GO" id="GO:0005385">
    <property type="term" value="F:zinc ion transmembrane transporter activity"/>
    <property type="evidence" value="ECO:0007669"/>
    <property type="project" value="TreeGrafter"/>
</dbReference>
<dbReference type="NCBIfam" id="TIGR01297">
    <property type="entry name" value="CDF"/>
    <property type="match status" value="1"/>
</dbReference>
<evidence type="ECO:0000259" key="10">
    <source>
        <dbReference type="Pfam" id="PF01545"/>
    </source>
</evidence>
<keyword evidence="5" id="KW-0862">Zinc</keyword>
<dbReference type="EMBL" id="KV878127">
    <property type="protein sequence ID" value="OJI99830.1"/>
    <property type="molecule type" value="Genomic_DNA"/>
</dbReference>
<keyword evidence="4 9" id="KW-0812">Transmembrane</keyword>
<evidence type="ECO:0000256" key="2">
    <source>
        <dbReference type="ARBA" id="ARBA00008873"/>
    </source>
</evidence>
<evidence type="ECO:0000256" key="3">
    <source>
        <dbReference type="ARBA" id="ARBA00022448"/>
    </source>
</evidence>
<gene>
    <name evidence="12" type="ORF">ASPVEDRAFT_126399</name>
</gene>
<dbReference type="SUPFAM" id="SSF161111">
    <property type="entry name" value="Cation efflux protein transmembrane domain-like"/>
    <property type="match status" value="1"/>
</dbReference>
<feature type="compositionally biased region" description="Basic and acidic residues" evidence="8">
    <location>
        <begin position="112"/>
        <end position="123"/>
    </location>
</feature>
<feature type="transmembrane region" description="Helical" evidence="9">
    <location>
        <begin position="12"/>
        <end position="32"/>
    </location>
</feature>
<dbReference type="Proteomes" id="UP000184073">
    <property type="component" value="Unassembled WGS sequence"/>
</dbReference>
<reference evidence="13" key="1">
    <citation type="journal article" date="2017" name="Genome Biol.">
        <title>Comparative genomics reveals high biological diversity and specific adaptations in the industrially and medically important fungal genus Aspergillus.</title>
        <authorList>
            <person name="de Vries R.P."/>
            <person name="Riley R."/>
            <person name="Wiebenga A."/>
            <person name="Aguilar-Osorio G."/>
            <person name="Amillis S."/>
            <person name="Uchima C.A."/>
            <person name="Anderluh G."/>
            <person name="Asadollahi M."/>
            <person name="Askin M."/>
            <person name="Barry K."/>
            <person name="Battaglia E."/>
            <person name="Bayram O."/>
            <person name="Benocci T."/>
            <person name="Braus-Stromeyer S.A."/>
            <person name="Caldana C."/>
            <person name="Canovas D."/>
            <person name="Cerqueira G.C."/>
            <person name="Chen F."/>
            <person name="Chen W."/>
            <person name="Choi C."/>
            <person name="Clum A."/>
            <person name="Dos Santos R.A."/>
            <person name="Damasio A.R."/>
            <person name="Diallinas G."/>
            <person name="Emri T."/>
            <person name="Fekete E."/>
            <person name="Flipphi M."/>
            <person name="Freyberg S."/>
            <person name="Gallo A."/>
            <person name="Gournas C."/>
            <person name="Habgood R."/>
            <person name="Hainaut M."/>
            <person name="Harispe M.L."/>
            <person name="Henrissat B."/>
            <person name="Hilden K.S."/>
            <person name="Hope R."/>
            <person name="Hossain A."/>
            <person name="Karabika E."/>
            <person name="Karaffa L."/>
            <person name="Karanyi Z."/>
            <person name="Krasevec N."/>
            <person name="Kuo A."/>
            <person name="Kusch H."/>
            <person name="LaButti K."/>
            <person name="Lagendijk E.L."/>
            <person name="Lapidus A."/>
            <person name="Levasseur A."/>
            <person name="Lindquist E."/>
            <person name="Lipzen A."/>
            <person name="Logrieco A.F."/>
            <person name="MacCabe A."/>
            <person name="Maekelae M.R."/>
            <person name="Malavazi I."/>
            <person name="Melin P."/>
            <person name="Meyer V."/>
            <person name="Mielnichuk N."/>
            <person name="Miskei M."/>
            <person name="Molnar A.P."/>
            <person name="Mule G."/>
            <person name="Ngan C.Y."/>
            <person name="Orejas M."/>
            <person name="Orosz E."/>
            <person name="Ouedraogo J.P."/>
            <person name="Overkamp K.M."/>
            <person name="Park H.-S."/>
            <person name="Perrone G."/>
            <person name="Piumi F."/>
            <person name="Punt P.J."/>
            <person name="Ram A.F."/>
            <person name="Ramon A."/>
            <person name="Rauscher S."/>
            <person name="Record E."/>
            <person name="Riano-Pachon D.M."/>
            <person name="Robert V."/>
            <person name="Roehrig J."/>
            <person name="Ruller R."/>
            <person name="Salamov A."/>
            <person name="Salih N.S."/>
            <person name="Samson R.A."/>
            <person name="Sandor E."/>
            <person name="Sanguinetti M."/>
            <person name="Schuetze T."/>
            <person name="Sepcic K."/>
            <person name="Shelest E."/>
            <person name="Sherlock G."/>
            <person name="Sophianopoulou V."/>
            <person name="Squina F.M."/>
            <person name="Sun H."/>
            <person name="Susca A."/>
            <person name="Todd R.B."/>
            <person name="Tsang A."/>
            <person name="Unkles S.E."/>
            <person name="van de Wiele N."/>
            <person name="van Rossen-Uffink D."/>
            <person name="Oliveira J.V."/>
            <person name="Vesth T.C."/>
            <person name="Visser J."/>
            <person name="Yu J.-H."/>
            <person name="Zhou M."/>
            <person name="Andersen M.R."/>
            <person name="Archer D.B."/>
            <person name="Baker S.E."/>
            <person name="Benoit I."/>
            <person name="Brakhage A.A."/>
            <person name="Braus G.H."/>
            <person name="Fischer R."/>
            <person name="Frisvad J.C."/>
            <person name="Goldman G.H."/>
            <person name="Houbraken J."/>
            <person name="Oakley B."/>
            <person name="Pocsi I."/>
            <person name="Scazzocchio C."/>
            <person name="Seiboth B."/>
            <person name="vanKuyk P.A."/>
            <person name="Wortman J."/>
            <person name="Dyer P.S."/>
            <person name="Grigoriev I.V."/>
        </authorList>
    </citation>
    <scope>NUCLEOTIDE SEQUENCE [LARGE SCALE GENOMIC DNA]</scope>
    <source>
        <strain evidence="13">CBS 583.65</strain>
    </source>
</reference>
<dbReference type="InterPro" id="IPR027469">
    <property type="entry name" value="Cation_efflux_TMD_sf"/>
</dbReference>
<comment type="subcellular location">
    <subcellularLocation>
        <location evidence="1">Membrane</location>
        <topology evidence="1">Multi-pass membrane protein</topology>
    </subcellularLocation>
</comment>
<dbReference type="GeneID" id="63721877"/>
<protein>
    <recommendedName>
        <fullName evidence="14">Cation efflux protein cytoplasmic domain-containing protein</fullName>
    </recommendedName>
</protein>
<dbReference type="Gene3D" id="1.20.1510.10">
    <property type="entry name" value="Cation efflux protein transmembrane domain"/>
    <property type="match status" value="2"/>
</dbReference>
<dbReference type="RefSeq" id="XP_040665593.1">
    <property type="nucleotide sequence ID" value="XM_040806366.1"/>
</dbReference>
<keyword evidence="7 9" id="KW-0472">Membrane</keyword>
<keyword evidence="6 9" id="KW-1133">Transmembrane helix</keyword>
<feature type="region of interest" description="Disordered" evidence="8">
    <location>
        <begin position="112"/>
        <end position="139"/>
    </location>
</feature>
<dbReference type="InterPro" id="IPR002524">
    <property type="entry name" value="Cation_efflux"/>
</dbReference>
<feature type="domain" description="Cation efflux protein transmembrane" evidence="10">
    <location>
        <begin position="14"/>
        <end position="114"/>
    </location>
</feature>
<dbReference type="SUPFAM" id="SSF160240">
    <property type="entry name" value="Cation efflux protein cytoplasmic domain-like"/>
    <property type="match status" value="1"/>
</dbReference>
<dbReference type="GO" id="GO:0016020">
    <property type="term" value="C:membrane"/>
    <property type="evidence" value="ECO:0007669"/>
    <property type="project" value="UniProtKB-SubCell"/>
</dbReference>
<feature type="transmembrane region" description="Helical" evidence="9">
    <location>
        <begin position="183"/>
        <end position="201"/>
    </location>
</feature>
<dbReference type="InterPro" id="IPR058533">
    <property type="entry name" value="Cation_efflux_TM"/>
</dbReference>
<evidence type="ECO:0000313" key="13">
    <source>
        <dbReference type="Proteomes" id="UP000184073"/>
    </source>
</evidence>
<evidence type="ECO:0000256" key="4">
    <source>
        <dbReference type="ARBA" id="ARBA00022692"/>
    </source>
</evidence>
<evidence type="ECO:0000256" key="9">
    <source>
        <dbReference type="SAM" id="Phobius"/>
    </source>
</evidence>
<dbReference type="PANTHER" id="PTHR45820">
    <property type="entry name" value="FI23527P1"/>
    <property type="match status" value="1"/>
</dbReference>
<dbReference type="InterPro" id="IPR027470">
    <property type="entry name" value="Cation_efflux_CTD"/>
</dbReference>
<dbReference type="STRING" id="1036611.A0A1L9PE85"/>
<evidence type="ECO:0000256" key="8">
    <source>
        <dbReference type="SAM" id="MobiDB-lite"/>
    </source>
</evidence>
<name>A0A1L9PE85_ASPVE</name>
<comment type="similarity">
    <text evidence="2">Belongs to the cation diffusion facilitator (CDF) transporter (TC 2.A.4) family. SLC30A subfamily.</text>
</comment>
<feature type="domain" description="Cation efflux protein transmembrane" evidence="10">
    <location>
        <begin position="142"/>
        <end position="209"/>
    </location>
</feature>
<feature type="transmembrane region" description="Helical" evidence="9">
    <location>
        <begin position="80"/>
        <end position="98"/>
    </location>
</feature>
<feature type="transmembrane region" description="Helical" evidence="9">
    <location>
        <begin position="144"/>
        <end position="171"/>
    </location>
</feature>
<organism evidence="12 13">
    <name type="scientific">Aspergillus versicolor CBS 583.65</name>
    <dbReference type="NCBI Taxonomy" id="1036611"/>
    <lineage>
        <taxon>Eukaryota</taxon>
        <taxon>Fungi</taxon>
        <taxon>Dikarya</taxon>
        <taxon>Ascomycota</taxon>
        <taxon>Pezizomycotina</taxon>
        <taxon>Eurotiomycetes</taxon>
        <taxon>Eurotiomycetidae</taxon>
        <taxon>Eurotiales</taxon>
        <taxon>Aspergillaceae</taxon>
        <taxon>Aspergillus</taxon>
        <taxon>Aspergillus subgen. Nidulantes</taxon>
    </lineage>
</organism>
<sequence length="318" mass="35495">MPFKPSRIQRLSVVTGISMTFFIAEISVGFYTGSLALIADAFHYLSDVVGFMVALVAAIVEKKHSPPPSFTFGWQRSQLLGAFFNGVLLFSLGISTFLQSIERFIRLEKHGHEDRHDTHRDENSDTEQAIIPHKQPKPKPKPDLALMAVLVHILGDCANNLGIIIAGLIIWQTDYSGRYYADPAVGMAIAVMIFLSSLPFIKRGGRMLLQSAPDGVEPENVKRDLLQIPGITAVHELHIWQLNQEKSIASAHLVLENDDEVDFYRLVKTVNEHFYGYGIHHATIQPVAVDVNQEDVSVATVESGKHGRMEMTQVRSIW</sequence>
<dbReference type="VEuPathDB" id="FungiDB:ASPVEDRAFT_126399"/>
<dbReference type="Pfam" id="PF01545">
    <property type="entry name" value="Cation_efflux"/>
    <property type="match status" value="2"/>
</dbReference>
<feature type="transmembrane region" description="Helical" evidence="9">
    <location>
        <begin position="44"/>
        <end position="60"/>
    </location>
</feature>
<dbReference type="PANTHER" id="PTHR45820:SF5">
    <property type="entry name" value="DIFFUSION FACILITATOR FAMILY METAL ION TRANSPORTER, PUTATIVE-RELATED"/>
    <property type="match status" value="1"/>
</dbReference>
<evidence type="ECO:0000256" key="5">
    <source>
        <dbReference type="ARBA" id="ARBA00022833"/>
    </source>
</evidence>
<dbReference type="Pfam" id="PF16916">
    <property type="entry name" value="ZT_dimer"/>
    <property type="match status" value="1"/>
</dbReference>
<proteinExistence type="inferred from homology"/>
<dbReference type="AlphaFoldDB" id="A0A1L9PE85"/>
<keyword evidence="13" id="KW-1185">Reference proteome</keyword>
<evidence type="ECO:0000259" key="11">
    <source>
        <dbReference type="Pfam" id="PF16916"/>
    </source>
</evidence>
<evidence type="ECO:0000256" key="7">
    <source>
        <dbReference type="ARBA" id="ARBA00023136"/>
    </source>
</evidence>
<dbReference type="GO" id="GO:0006882">
    <property type="term" value="P:intracellular zinc ion homeostasis"/>
    <property type="evidence" value="ECO:0007669"/>
    <property type="project" value="TreeGrafter"/>
</dbReference>
<evidence type="ECO:0000313" key="12">
    <source>
        <dbReference type="EMBL" id="OJI99830.1"/>
    </source>
</evidence>